<dbReference type="InterPro" id="IPR012341">
    <property type="entry name" value="6hp_glycosidase-like_sf"/>
</dbReference>
<dbReference type="GO" id="GO:0004134">
    <property type="term" value="F:4-alpha-glucanotransferase activity"/>
    <property type="evidence" value="ECO:0007669"/>
    <property type="project" value="InterPro"/>
</dbReference>
<feature type="domain" description="Glycogen debranching enzyme bacterial and archaeal type N-terminal" evidence="2">
    <location>
        <begin position="25"/>
        <end position="244"/>
    </location>
</feature>
<dbReference type="Pfam" id="PF06202">
    <property type="entry name" value="GDE_C"/>
    <property type="match status" value="1"/>
</dbReference>
<dbReference type="SUPFAM" id="SSF48208">
    <property type="entry name" value="Six-hairpin glycosidases"/>
    <property type="match status" value="1"/>
</dbReference>
<proteinExistence type="predicted"/>
<comment type="caution">
    <text evidence="3">The sequence shown here is derived from an EMBL/GenBank/DDBJ whole genome shotgun (WGS) entry which is preliminary data.</text>
</comment>
<dbReference type="FunFam" id="1.50.10.10:FF:000073">
    <property type="entry name" value="Glycogen debranching enzyme, hypothetical (TreX-like)"/>
    <property type="match status" value="1"/>
</dbReference>
<dbReference type="InterPro" id="IPR024742">
    <property type="entry name" value="Glycogen_debranch_N"/>
</dbReference>
<reference evidence="3 4" key="1">
    <citation type="submission" date="2014-07" db="EMBL/GenBank/DDBJ databases">
        <title>Comparative analysis of Nitrosococcus oceani genome inventories of strains from Pacific and Atlantic gyres.</title>
        <authorList>
            <person name="Lim C.K."/>
            <person name="Wang L."/>
            <person name="Sayavedra-Soto L.A."/>
            <person name="Klotz M.G."/>
        </authorList>
    </citation>
    <scope>NUCLEOTIDE SEQUENCE [LARGE SCALE GENOMIC DNA]</scope>
    <source>
        <strain evidence="3 4">C-27</strain>
    </source>
</reference>
<dbReference type="GO" id="GO:0005980">
    <property type="term" value="P:glycogen catabolic process"/>
    <property type="evidence" value="ECO:0007669"/>
    <property type="project" value="InterPro"/>
</dbReference>
<dbReference type="PANTHER" id="PTHR10569:SF2">
    <property type="entry name" value="GLYCOGEN DEBRANCHING ENZYME"/>
    <property type="match status" value="1"/>
</dbReference>
<dbReference type="InterPro" id="IPR032790">
    <property type="entry name" value="GDE_C"/>
</dbReference>
<evidence type="ECO:0000313" key="3">
    <source>
        <dbReference type="EMBL" id="KFI19224.1"/>
    </source>
</evidence>
<evidence type="ECO:0000259" key="1">
    <source>
        <dbReference type="Pfam" id="PF06202"/>
    </source>
</evidence>
<dbReference type="InterPro" id="IPR006451">
    <property type="entry name" value="Glycogen_debranch_arc"/>
</dbReference>
<dbReference type="Gene3D" id="1.50.10.10">
    <property type="match status" value="1"/>
</dbReference>
<dbReference type="HOGENOM" id="CLU_026835_0_0_6"/>
<dbReference type="NCBIfam" id="TIGR01561">
    <property type="entry name" value="gde_arch"/>
    <property type="match status" value="1"/>
</dbReference>
<dbReference type="OrthoDB" id="9761875at2"/>
<gene>
    <name evidence="3" type="ORF">IB75_09710</name>
</gene>
<dbReference type="InterPro" id="IPR010401">
    <property type="entry name" value="AGL/Gdb1"/>
</dbReference>
<dbReference type="GO" id="GO:0004135">
    <property type="term" value="F:amylo-alpha-1,6-glucosidase activity"/>
    <property type="evidence" value="ECO:0007669"/>
    <property type="project" value="InterPro"/>
</dbReference>
<accession>A0A0E2Z156</accession>
<feature type="domain" description="Glycogen debranching enzyme C-terminal" evidence="1">
    <location>
        <begin position="300"/>
        <end position="661"/>
    </location>
</feature>
<dbReference type="Proteomes" id="UP000028839">
    <property type="component" value="Unassembled WGS sequence"/>
</dbReference>
<dbReference type="Pfam" id="PF12439">
    <property type="entry name" value="GDE_N"/>
    <property type="match status" value="1"/>
</dbReference>
<sequence>MTLTLPPPIRFGREICGDLAQGERREWWLTNSLGGYAAGTVAGTLTRRYHGLLIAPLTPPLGRFLVFAKAEASLLYQDQVIPLFTNRWASGAVDPRGYVHLESFELQGRMPVWRFAVGDLALEARLWLEPDAHTTYLAYRLVNPSSSSSSGGSVRLRLKLLVNARDHHGTASPGALSPVMEGEADRLRVIHPHWFSLYFRAQGGSITRESSWIEDFDLSLERERGLPDRDRHLCVGQAELSLSWKGWVGMVASLQPETSSLEEAMERFQAHELKVLRRASTGVKEEFKAPSWIRRLVLAADSFLFARPLPNHPKGESVIAGYPWFGDWGRDTMIALPGLTLVTGRFESARRILETFAEFIDQGLLPNWFPGKGETPEYNSADGALWFIEAWRAYVAATDDRMALKRWFGVLEEIVRKYQQGTRHGIGMDLADGLIAIRAPGLQLTWMDAKVGEWVVTPRQGKPVEINALWFNALWALASLAEALGQSDLPYRDLARKTQRGFQRFIRPEGEGLFDVIDGPEGADRAVRPNQILAVSLPHSPLDATAQAGIVRQCGRELLCSYGLRSLSPAHPAYQPHYQGDVWARDGAYHQGTVWAWLLGHYALAHYRVHGDGAAAQNLLAPVGDHLLDAGLGTVSEIFDGAPPHRPRGAPAQAWSVACVLQAWWQLEQTKD</sequence>
<evidence type="ECO:0000313" key="4">
    <source>
        <dbReference type="Proteomes" id="UP000028839"/>
    </source>
</evidence>
<dbReference type="InterPro" id="IPR008928">
    <property type="entry name" value="6-hairpin_glycosidase_sf"/>
</dbReference>
<dbReference type="EMBL" id="JPGN01000060">
    <property type="protein sequence ID" value="KFI19224.1"/>
    <property type="molecule type" value="Genomic_DNA"/>
</dbReference>
<organism evidence="3 4">
    <name type="scientific">Nitrosococcus oceani C-27</name>
    <dbReference type="NCBI Taxonomy" id="314279"/>
    <lineage>
        <taxon>Bacteria</taxon>
        <taxon>Pseudomonadati</taxon>
        <taxon>Pseudomonadota</taxon>
        <taxon>Gammaproteobacteria</taxon>
        <taxon>Chromatiales</taxon>
        <taxon>Chromatiaceae</taxon>
        <taxon>Nitrosococcus</taxon>
    </lineage>
</organism>
<name>A0A0E2Z156_9GAMM</name>
<dbReference type="PANTHER" id="PTHR10569">
    <property type="entry name" value="GLYCOGEN DEBRANCHING ENZYME"/>
    <property type="match status" value="1"/>
</dbReference>
<protein>
    <submittedName>
        <fullName evidence="3">Glycogen debranching protein</fullName>
    </submittedName>
</protein>
<evidence type="ECO:0000259" key="2">
    <source>
        <dbReference type="Pfam" id="PF12439"/>
    </source>
</evidence>
<dbReference type="AlphaFoldDB" id="A0A0E2Z156"/>